<dbReference type="Proteomes" id="UP000249799">
    <property type="component" value="Chromosome"/>
</dbReference>
<evidence type="ECO:0000313" key="1">
    <source>
        <dbReference type="EMBL" id="AWV90480.1"/>
    </source>
</evidence>
<dbReference type="KEGG" id="bsed:DN745_14535"/>
<name>A0A2Z4FNN7_9DELT</name>
<reference evidence="1 2" key="1">
    <citation type="submission" date="2018-06" db="EMBL/GenBank/DDBJ databases">
        <title>Lujinxingia sediminis gen. nov. sp. nov., a new facultative anaerobic member of the class Deltaproteobacteria, and proposal of Lujinxingaceae fam. nov.</title>
        <authorList>
            <person name="Guo L.-Y."/>
            <person name="Li C.-M."/>
            <person name="Wang S."/>
            <person name="Du Z.-J."/>
        </authorList>
    </citation>
    <scope>NUCLEOTIDE SEQUENCE [LARGE SCALE GENOMIC DNA]</scope>
    <source>
        <strain evidence="1 2">FA350</strain>
    </source>
</reference>
<dbReference type="Pfam" id="PF13424">
    <property type="entry name" value="TPR_12"/>
    <property type="match status" value="1"/>
</dbReference>
<dbReference type="InterPro" id="IPR019734">
    <property type="entry name" value="TPR_rpt"/>
</dbReference>
<dbReference type="Gene3D" id="1.25.40.10">
    <property type="entry name" value="Tetratricopeptide repeat domain"/>
    <property type="match status" value="1"/>
</dbReference>
<dbReference type="AlphaFoldDB" id="A0A2Z4FNN7"/>
<dbReference type="EMBL" id="CP030032">
    <property type="protein sequence ID" value="AWV90480.1"/>
    <property type="molecule type" value="Genomic_DNA"/>
</dbReference>
<accession>A0A2Z4FNN7</accession>
<dbReference type="OrthoDB" id="5499251at2"/>
<proteinExistence type="predicted"/>
<dbReference type="RefSeq" id="WP_111335959.1">
    <property type="nucleotide sequence ID" value="NZ_CP030032.1"/>
</dbReference>
<gene>
    <name evidence="1" type="ORF">DN745_14535</name>
</gene>
<dbReference type="InterPro" id="IPR011990">
    <property type="entry name" value="TPR-like_helical_dom_sf"/>
</dbReference>
<dbReference type="SUPFAM" id="SSF48452">
    <property type="entry name" value="TPR-like"/>
    <property type="match status" value="1"/>
</dbReference>
<protein>
    <submittedName>
        <fullName evidence="1">Uncharacterized protein</fullName>
    </submittedName>
</protein>
<sequence length="213" mass="25032">MTAPNKRGIQLSWQRGLLPMSLLILFVLRFGLGAPLWVISIFLLWIPIFYIVLPMLVRRKWARFDKEFARQFQKGEYKALLIYYRDQWFLRKFGPKAEMLGKLGLIYSAMHQYREAEDALEKAIDHSHKSQRDKLYFNLAGVKYELGRYEDAEQILKSLRVNSPYGHSAKTQLALIDLRRGRRTQAARAFLEKKLPRTNGEVKIRIERALAEC</sequence>
<evidence type="ECO:0000313" key="2">
    <source>
        <dbReference type="Proteomes" id="UP000249799"/>
    </source>
</evidence>
<organism evidence="1 2">
    <name type="scientific">Bradymonas sediminis</name>
    <dbReference type="NCBI Taxonomy" id="1548548"/>
    <lineage>
        <taxon>Bacteria</taxon>
        <taxon>Deltaproteobacteria</taxon>
        <taxon>Bradymonadales</taxon>
        <taxon>Bradymonadaceae</taxon>
        <taxon>Bradymonas</taxon>
    </lineage>
</organism>
<keyword evidence="2" id="KW-1185">Reference proteome</keyword>
<dbReference type="PROSITE" id="PS50005">
    <property type="entry name" value="TPR"/>
    <property type="match status" value="1"/>
</dbReference>
<dbReference type="SMART" id="SM00028">
    <property type="entry name" value="TPR"/>
    <property type="match status" value="2"/>
</dbReference>